<keyword evidence="6 7" id="KW-0472">Membrane</keyword>
<dbReference type="EMBL" id="NCXK01000043">
    <property type="protein sequence ID" value="PAK76797.1"/>
    <property type="molecule type" value="Genomic_DNA"/>
</dbReference>
<dbReference type="GO" id="GO:0005886">
    <property type="term" value="C:plasma membrane"/>
    <property type="evidence" value="ECO:0007669"/>
    <property type="project" value="UniProtKB-SubCell"/>
</dbReference>
<dbReference type="RefSeq" id="WP_039998682.1">
    <property type="nucleotide sequence ID" value="NZ_JARDYK010000007.1"/>
</dbReference>
<protein>
    <submittedName>
        <fullName evidence="8">Chromate transporter</fullName>
    </submittedName>
</protein>
<accession>A0A269XU09</accession>
<dbReference type="InterPro" id="IPR014047">
    <property type="entry name" value="Chr_Tranpt_l_chain"/>
</dbReference>
<keyword evidence="4 7" id="KW-0812">Transmembrane</keyword>
<name>A0A269XU09_9PROT</name>
<feature type="transmembrane region" description="Helical" evidence="7">
    <location>
        <begin position="90"/>
        <end position="110"/>
    </location>
</feature>
<keyword evidence="3" id="KW-1003">Cell membrane</keyword>
<feature type="transmembrane region" description="Helical" evidence="7">
    <location>
        <begin position="306"/>
        <end position="328"/>
    </location>
</feature>
<evidence type="ECO:0000256" key="7">
    <source>
        <dbReference type="SAM" id="Phobius"/>
    </source>
</evidence>
<feature type="transmembrane region" description="Helical" evidence="7">
    <location>
        <begin position="373"/>
        <end position="402"/>
    </location>
</feature>
<keyword evidence="5 7" id="KW-1133">Transmembrane helix</keyword>
<dbReference type="PANTHER" id="PTHR33567">
    <property type="entry name" value="CHROMATE ION TRANSPORTER (EUROFUNG)"/>
    <property type="match status" value="1"/>
</dbReference>
<gene>
    <name evidence="8" type="ORF">B8X00_13035</name>
</gene>
<comment type="caution">
    <text evidence="8">The sequence shown here is derived from an EMBL/GenBank/DDBJ whole genome shotgun (WGS) entry which is preliminary data.</text>
</comment>
<feature type="transmembrane region" description="Helical" evidence="7">
    <location>
        <begin position="237"/>
        <end position="256"/>
    </location>
</feature>
<comment type="similarity">
    <text evidence="2">Belongs to the chromate ion transporter (CHR) (TC 2.A.51) family.</text>
</comment>
<feature type="transmembrane region" description="Helical" evidence="7">
    <location>
        <begin position="20"/>
        <end position="41"/>
    </location>
</feature>
<evidence type="ECO:0000256" key="3">
    <source>
        <dbReference type="ARBA" id="ARBA00022475"/>
    </source>
</evidence>
<dbReference type="Proteomes" id="UP000216151">
    <property type="component" value="Unassembled WGS sequence"/>
</dbReference>
<dbReference type="Pfam" id="PF02417">
    <property type="entry name" value="Chromate_transp"/>
    <property type="match status" value="2"/>
</dbReference>
<organism evidence="8 9">
    <name type="scientific">Acetobacter fabarum</name>
    <dbReference type="NCBI Taxonomy" id="483199"/>
    <lineage>
        <taxon>Bacteria</taxon>
        <taxon>Pseudomonadati</taxon>
        <taxon>Pseudomonadota</taxon>
        <taxon>Alphaproteobacteria</taxon>
        <taxon>Acetobacterales</taxon>
        <taxon>Acetobacteraceae</taxon>
        <taxon>Acetobacter</taxon>
    </lineage>
</organism>
<evidence type="ECO:0000256" key="6">
    <source>
        <dbReference type="ARBA" id="ARBA00023136"/>
    </source>
</evidence>
<dbReference type="PANTHER" id="PTHR33567:SF3">
    <property type="entry name" value="CHROMATE ION TRANSPORTER (EUROFUNG)"/>
    <property type="match status" value="1"/>
</dbReference>
<dbReference type="InterPro" id="IPR003370">
    <property type="entry name" value="Chromate_transpt"/>
</dbReference>
<reference evidence="8 9" key="1">
    <citation type="submission" date="2017-04" db="EMBL/GenBank/DDBJ databases">
        <title>Kefir bacterial isolates.</title>
        <authorList>
            <person name="Kim Y."/>
            <person name="Blasche S."/>
            <person name="Patil K.R."/>
        </authorList>
    </citation>
    <scope>NUCLEOTIDE SEQUENCE [LARGE SCALE GENOMIC DNA]</scope>
    <source>
        <strain evidence="8 9">KR</strain>
    </source>
</reference>
<dbReference type="GO" id="GO:0015109">
    <property type="term" value="F:chromate transmembrane transporter activity"/>
    <property type="evidence" value="ECO:0007669"/>
    <property type="project" value="InterPro"/>
</dbReference>
<dbReference type="NCBIfam" id="TIGR00937">
    <property type="entry name" value="2A51"/>
    <property type="match status" value="1"/>
</dbReference>
<comment type="subcellular location">
    <subcellularLocation>
        <location evidence="1">Cell membrane</location>
        <topology evidence="1">Multi-pass membrane protein</topology>
    </subcellularLocation>
</comment>
<keyword evidence="9" id="KW-1185">Reference proteome</keyword>
<evidence type="ECO:0000256" key="2">
    <source>
        <dbReference type="ARBA" id="ARBA00005262"/>
    </source>
</evidence>
<feature type="transmembrane region" description="Helical" evidence="7">
    <location>
        <begin position="205"/>
        <end position="225"/>
    </location>
</feature>
<evidence type="ECO:0000313" key="9">
    <source>
        <dbReference type="Proteomes" id="UP000216151"/>
    </source>
</evidence>
<dbReference type="OrthoDB" id="8969999at2"/>
<evidence type="ECO:0000313" key="8">
    <source>
        <dbReference type="EMBL" id="PAK76797.1"/>
    </source>
</evidence>
<evidence type="ECO:0000256" key="4">
    <source>
        <dbReference type="ARBA" id="ARBA00022692"/>
    </source>
</evidence>
<evidence type="ECO:0000256" key="5">
    <source>
        <dbReference type="ARBA" id="ARBA00022989"/>
    </source>
</evidence>
<dbReference type="AlphaFoldDB" id="A0A269XU09"/>
<feature type="transmembrane region" description="Helical" evidence="7">
    <location>
        <begin position="154"/>
        <end position="185"/>
    </location>
</feature>
<feature type="transmembrane region" description="Helical" evidence="7">
    <location>
        <begin position="340"/>
        <end position="361"/>
    </location>
</feature>
<dbReference type="PIRSF" id="PIRSF004810">
    <property type="entry name" value="ChrA"/>
    <property type="match status" value="1"/>
</dbReference>
<evidence type="ECO:0000256" key="1">
    <source>
        <dbReference type="ARBA" id="ARBA00004651"/>
    </source>
</evidence>
<feature type="transmembrane region" description="Helical" evidence="7">
    <location>
        <begin position="122"/>
        <end position="142"/>
    </location>
</feature>
<proteinExistence type="inferred from homology"/>
<sequence length="406" mass="41773">MTIVPRGVGPERPGSALEVLLIFLRLGVTCFGGPIAHIGYFRDEFVVRRRWLNERAYADLVGLCQFLPGPASSQVGFSIGLMRAGYAGGLAAWAGFTLPSALILVLFAYGANALAGPTGAGLLHGLKLVAVAIVAQAVWGMARTLCPDRTRASIAVTAALIVLFAISPLAQIAAIVLGGLAGLWLCRSVQTSDGEHITVPVSHRAGIVALALFLALLFGLPVLACHGAPEGVSLFDAFYRSGALVFGGGHVVLPLLHEAFVTSGWVSDDTFLAGYGAAQAVPGPLFTFAAYLGAVVGQSPHGVAGAAFGLFGIFLPGILVLIGALPFWDTFRSQRAVQATMRGVNAAVVGLLGAALYTPVWTSAVRSAADFGIVLVGFVLLTVWRAPPLVVVGISALGGVVIGQAA</sequence>